<organism evidence="1 2">
    <name type="scientific">Diaporthe eres</name>
    <name type="common">Phomopsis oblonga</name>
    <dbReference type="NCBI Taxonomy" id="83184"/>
    <lineage>
        <taxon>Eukaryota</taxon>
        <taxon>Fungi</taxon>
        <taxon>Dikarya</taxon>
        <taxon>Ascomycota</taxon>
        <taxon>Pezizomycotina</taxon>
        <taxon>Sordariomycetes</taxon>
        <taxon>Sordariomycetidae</taxon>
        <taxon>Diaporthales</taxon>
        <taxon>Diaporthaceae</taxon>
        <taxon>Diaporthe</taxon>
        <taxon>Diaporthe eres species complex</taxon>
    </lineage>
</organism>
<keyword evidence="2" id="KW-1185">Reference proteome</keyword>
<name>A0ABR1PE49_DIAER</name>
<dbReference type="Proteomes" id="UP001430848">
    <property type="component" value="Unassembled WGS sequence"/>
</dbReference>
<reference evidence="1 2" key="1">
    <citation type="submission" date="2024-02" db="EMBL/GenBank/DDBJ databases">
        <title>De novo assembly and annotation of 12 fungi associated with fruit tree decline syndrome in Ontario, Canada.</title>
        <authorList>
            <person name="Sulman M."/>
            <person name="Ellouze W."/>
            <person name="Ilyukhin E."/>
        </authorList>
    </citation>
    <scope>NUCLEOTIDE SEQUENCE [LARGE SCALE GENOMIC DNA]</scope>
    <source>
        <strain evidence="1 2">M169</strain>
    </source>
</reference>
<protein>
    <submittedName>
        <fullName evidence="1">Uncharacterized protein</fullName>
    </submittedName>
</protein>
<dbReference type="EMBL" id="JAKNSF020000015">
    <property type="protein sequence ID" value="KAK7734777.1"/>
    <property type="molecule type" value="Genomic_DNA"/>
</dbReference>
<accession>A0ABR1PE49</accession>
<gene>
    <name evidence="1" type="ORF">SLS63_004197</name>
</gene>
<proteinExistence type="predicted"/>
<evidence type="ECO:0000313" key="2">
    <source>
        <dbReference type="Proteomes" id="UP001430848"/>
    </source>
</evidence>
<sequence>MPPRDPPPHMRALLEAIQQEYGTTNVFEAMAMQNSLAPKWVRGHQLLRDNPSQWFRGTQIDDRDLALIHADPVPWINIGQQSFLKHVQMQHHKIKDQPFQTTHWTVENDKALRDMISEVGAGFTGWAKPPVLPTRDWESMLVNVTVTGNIAPGVTWGLLSGRPSKARVLAGPCSTCPEHPWDIMILRDFHTNTSGLDQVSAIASRQFDILLMKMCEDMDYPWVVLAVKDSGPWNPQPCSSNGHCDKSCLGF</sequence>
<comment type="caution">
    <text evidence="1">The sequence shown here is derived from an EMBL/GenBank/DDBJ whole genome shotgun (WGS) entry which is preliminary data.</text>
</comment>
<evidence type="ECO:0000313" key="1">
    <source>
        <dbReference type="EMBL" id="KAK7734777.1"/>
    </source>
</evidence>